<evidence type="ECO:0000313" key="3">
    <source>
        <dbReference type="Proteomes" id="UP000624325"/>
    </source>
</evidence>
<dbReference type="CDD" id="cd02440">
    <property type="entry name" value="AdoMet_MTases"/>
    <property type="match status" value="1"/>
</dbReference>
<protein>
    <recommendedName>
        <fullName evidence="1">Methyltransferase type 11 domain-containing protein</fullName>
    </recommendedName>
</protein>
<dbReference type="Proteomes" id="UP000624325">
    <property type="component" value="Unassembled WGS sequence"/>
</dbReference>
<dbReference type="SUPFAM" id="SSF53335">
    <property type="entry name" value="S-adenosyl-L-methionine-dependent methyltransferases"/>
    <property type="match status" value="1"/>
</dbReference>
<organism evidence="2 3">
    <name type="scientific">Asanoa iriomotensis</name>
    <dbReference type="NCBI Taxonomy" id="234613"/>
    <lineage>
        <taxon>Bacteria</taxon>
        <taxon>Bacillati</taxon>
        <taxon>Actinomycetota</taxon>
        <taxon>Actinomycetes</taxon>
        <taxon>Micromonosporales</taxon>
        <taxon>Micromonosporaceae</taxon>
        <taxon>Asanoa</taxon>
    </lineage>
</organism>
<dbReference type="Pfam" id="PF08241">
    <property type="entry name" value="Methyltransf_11"/>
    <property type="match status" value="1"/>
</dbReference>
<dbReference type="Gene3D" id="3.40.50.150">
    <property type="entry name" value="Vaccinia Virus protein VP39"/>
    <property type="match status" value="1"/>
</dbReference>
<dbReference type="InterPro" id="IPR013216">
    <property type="entry name" value="Methyltransf_11"/>
</dbReference>
<gene>
    <name evidence="2" type="ORF">Air01nite_21260</name>
</gene>
<dbReference type="RefSeq" id="WP_203701824.1">
    <property type="nucleotide sequence ID" value="NZ_BAAALU010000008.1"/>
</dbReference>
<evidence type="ECO:0000313" key="2">
    <source>
        <dbReference type="EMBL" id="GIF56031.1"/>
    </source>
</evidence>
<comment type="caution">
    <text evidence="2">The sequence shown here is derived from an EMBL/GenBank/DDBJ whole genome shotgun (WGS) entry which is preliminary data.</text>
</comment>
<keyword evidence="3" id="KW-1185">Reference proteome</keyword>
<dbReference type="PANTHER" id="PTHR43591">
    <property type="entry name" value="METHYLTRANSFERASE"/>
    <property type="match status" value="1"/>
</dbReference>
<proteinExistence type="predicted"/>
<dbReference type="PANTHER" id="PTHR43591:SF99">
    <property type="entry name" value="OS06G0646000 PROTEIN"/>
    <property type="match status" value="1"/>
</dbReference>
<name>A0ABQ4BZU3_9ACTN</name>
<reference evidence="2 3" key="1">
    <citation type="submission" date="2021-01" db="EMBL/GenBank/DDBJ databases">
        <title>Whole genome shotgun sequence of Asanoa iriomotensis NBRC 100142.</title>
        <authorList>
            <person name="Komaki H."/>
            <person name="Tamura T."/>
        </authorList>
    </citation>
    <scope>NUCLEOTIDE SEQUENCE [LARGE SCALE GENOMIC DNA]</scope>
    <source>
        <strain evidence="2 3">NBRC 100142</strain>
    </source>
</reference>
<dbReference type="EMBL" id="BONC01000011">
    <property type="protein sequence ID" value="GIF56031.1"/>
    <property type="molecule type" value="Genomic_DNA"/>
</dbReference>
<evidence type="ECO:0000259" key="1">
    <source>
        <dbReference type="Pfam" id="PF08241"/>
    </source>
</evidence>
<feature type="domain" description="Methyltransferase type 11" evidence="1">
    <location>
        <begin position="49"/>
        <end position="146"/>
    </location>
</feature>
<accession>A0ABQ4BZU3</accession>
<dbReference type="InterPro" id="IPR029063">
    <property type="entry name" value="SAM-dependent_MTases_sf"/>
</dbReference>
<sequence length="279" mass="30263">MRDVDPKARIAGVFDRAAPTYEQTGVEFYGPPGRALVAHAGITTGERVLDLGCGRGNVFFPAAAAVGPTGTVVGVDFAPVMRRLTTEAAKDLPWVRVTAGDAEYPDFPPCSFDVVTAGFMIFFMPDPAAAVARWAGLLRPGGRLAISTFAESMTAGTTFYADRAAALAPFQRPEQALAGDAREEHDAQRDRVRGWFDRADLTGVTMTELTVRSHYPSADAYWAWWLSVGARRQLERVPPHRVPAARAAITEVLDKHLRHPGGGYLSETPMRLTVARRPG</sequence>